<accession>A0A3T1D4A0</accession>
<dbReference type="PANTHER" id="PTHR42760">
    <property type="entry name" value="SHORT-CHAIN DEHYDROGENASES/REDUCTASES FAMILY MEMBER"/>
    <property type="match status" value="1"/>
</dbReference>
<dbReference type="EMBL" id="AP019400">
    <property type="protein sequence ID" value="BBI32868.1"/>
    <property type="molecule type" value="Genomic_DNA"/>
</dbReference>
<dbReference type="PRINTS" id="PR00081">
    <property type="entry name" value="GDHRDH"/>
</dbReference>
<evidence type="ECO:0000313" key="3">
    <source>
        <dbReference type="EMBL" id="BBI32868.1"/>
    </source>
</evidence>
<dbReference type="Gene3D" id="3.40.50.720">
    <property type="entry name" value="NAD(P)-binding Rossmann-like Domain"/>
    <property type="match status" value="1"/>
</dbReference>
<dbReference type="GO" id="GO:0016616">
    <property type="term" value="F:oxidoreductase activity, acting on the CH-OH group of donors, NAD or NADP as acceptor"/>
    <property type="evidence" value="ECO:0007669"/>
    <property type="project" value="TreeGrafter"/>
</dbReference>
<dbReference type="FunFam" id="3.40.50.720:FF:000084">
    <property type="entry name" value="Short-chain dehydrogenase reductase"/>
    <property type="match status" value="1"/>
</dbReference>
<name>A0A3T1D4A0_9BACL</name>
<evidence type="ECO:0000313" key="4">
    <source>
        <dbReference type="Proteomes" id="UP000289856"/>
    </source>
</evidence>
<dbReference type="InterPro" id="IPR036291">
    <property type="entry name" value="NAD(P)-bd_dom_sf"/>
</dbReference>
<dbReference type="NCBIfam" id="NF005559">
    <property type="entry name" value="PRK07231.1"/>
    <property type="match status" value="1"/>
</dbReference>
<keyword evidence="2" id="KW-0560">Oxidoreductase</keyword>
<dbReference type="CDD" id="cd05233">
    <property type="entry name" value="SDR_c"/>
    <property type="match status" value="1"/>
</dbReference>
<keyword evidence="4" id="KW-1185">Reference proteome</keyword>
<sequence>MSRLKGKTALITGGARGIGLGIASRFIQEGAHIVILDVREEELANSVEQLRQQAKEINPASPSKVESILCDLANPANIEGATASAWSLLGGIDIVINNAGIAVREKFIDIPYERWTKIIDINLNATFLLSQILSKRMIQEGRSGSFVNMASKNGLAGSGMLAHYNSSKGGVVLLTQSMAVDLAPHGIRVNAVAPGFIDTPLDRELKANKEETLNITSRTPMRRMGTIEETANAFLFLASDEASYITGTTLVVDGGHLAGAGDF</sequence>
<dbReference type="SUPFAM" id="SSF51735">
    <property type="entry name" value="NAD(P)-binding Rossmann-fold domains"/>
    <property type="match status" value="1"/>
</dbReference>
<gene>
    <name evidence="3" type="primary">fabG2_2</name>
    <name evidence="3" type="ORF">KCTCHS21_22670</name>
</gene>
<dbReference type="RefSeq" id="WP_130607721.1">
    <property type="nucleotide sequence ID" value="NZ_AP019400.1"/>
</dbReference>
<evidence type="ECO:0000256" key="2">
    <source>
        <dbReference type="ARBA" id="ARBA00023002"/>
    </source>
</evidence>
<dbReference type="OrthoDB" id="112317at2"/>
<dbReference type="Proteomes" id="UP000289856">
    <property type="component" value="Chromosome"/>
</dbReference>
<proteinExistence type="inferred from homology"/>
<reference evidence="3 4" key="1">
    <citation type="submission" date="2019-01" db="EMBL/GenBank/DDBJ databases">
        <title>Complete genome sequence of Cohnella hallensis HS21 isolated from Korean fir (Abies koreana) rhizospheric soil.</title>
        <authorList>
            <person name="Jiang L."/>
            <person name="Kang S.W."/>
            <person name="Kim S."/>
            <person name="Jung J."/>
            <person name="Kim C.Y."/>
            <person name="Kim D.H."/>
            <person name="Kim S.W."/>
            <person name="Lee J."/>
        </authorList>
    </citation>
    <scope>NUCLEOTIDE SEQUENCE [LARGE SCALE GENOMIC DNA]</scope>
    <source>
        <strain evidence="3 4">HS21</strain>
    </source>
</reference>
<dbReference type="InterPro" id="IPR002347">
    <property type="entry name" value="SDR_fam"/>
</dbReference>
<organism evidence="3 4">
    <name type="scientific">Cohnella abietis</name>
    <dbReference type="NCBI Taxonomy" id="2507935"/>
    <lineage>
        <taxon>Bacteria</taxon>
        <taxon>Bacillati</taxon>
        <taxon>Bacillota</taxon>
        <taxon>Bacilli</taxon>
        <taxon>Bacillales</taxon>
        <taxon>Paenibacillaceae</taxon>
        <taxon>Cohnella</taxon>
    </lineage>
</organism>
<dbReference type="GO" id="GO:0008206">
    <property type="term" value="P:bile acid metabolic process"/>
    <property type="evidence" value="ECO:0007669"/>
    <property type="project" value="UniProtKB-ARBA"/>
</dbReference>
<dbReference type="InterPro" id="IPR020904">
    <property type="entry name" value="Sc_DH/Rdtase_CS"/>
</dbReference>
<dbReference type="KEGG" id="cohn:KCTCHS21_22670"/>
<dbReference type="PROSITE" id="PS00061">
    <property type="entry name" value="ADH_SHORT"/>
    <property type="match status" value="1"/>
</dbReference>
<evidence type="ECO:0000256" key="1">
    <source>
        <dbReference type="ARBA" id="ARBA00006484"/>
    </source>
</evidence>
<dbReference type="Pfam" id="PF13561">
    <property type="entry name" value="adh_short_C2"/>
    <property type="match status" value="1"/>
</dbReference>
<dbReference type="PRINTS" id="PR00080">
    <property type="entry name" value="SDRFAMILY"/>
</dbReference>
<comment type="similarity">
    <text evidence="1">Belongs to the short-chain dehydrogenases/reductases (SDR) family.</text>
</comment>
<dbReference type="AlphaFoldDB" id="A0A3T1D4A0"/>
<protein>
    <submittedName>
        <fullName evidence="3">3-oxoacyl-ACP reductase</fullName>
    </submittedName>
</protein>